<evidence type="ECO:0000313" key="2">
    <source>
        <dbReference type="Proteomes" id="UP000199695"/>
    </source>
</evidence>
<organism evidence="1 2">
    <name type="scientific">Lihuaxuella thermophila</name>
    <dbReference type="NCBI Taxonomy" id="1173111"/>
    <lineage>
        <taxon>Bacteria</taxon>
        <taxon>Bacillati</taxon>
        <taxon>Bacillota</taxon>
        <taxon>Bacilli</taxon>
        <taxon>Bacillales</taxon>
        <taxon>Thermoactinomycetaceae</taxon>
        <taxon>Lihuaxuella</taxon>
    </lineage>
</organism>
<dbReference type="InterPro" id="IPR029068">
    <property type="entry name" value="Glyas_Bleomycin-R_OHBP_Dase"/>
</dbReference>
<dbReference type="STRING" id="1173111.SAMN05444955_10324"/>
<dbReference type="RefSeq" id="WP_089965514.1">
    <property type="nucleotide sequence ID" value="NZ_FOCQ01000003.1"/>
</dbReference>
<dbReference type="Proteomes" id="UP000199695">
    <property type="component" value="Unassembled WGS sequence"/>
</dbReference>
<protein>
    <recommendedName>
        <fullName evidence="3">VOC domain-containing protein</fullName>
    </recommendedName>
</protein>
<evidence type="ECO:0000313" key="1">
    <source>
        <dbReference type="EMBL" id="SEM89082.1"/>
    </source>
</evidence>
<dbReference type="SUPFAM" id="SSF54593">
    <property type="entry name" value="Glyoxalase/Bleomycin resistance protein/Dihydroxybiphenyl dioxygenase"/>
    <property type="match status" value="1"/>
</dbReference>
<evidence type="ECO:0008006" key="3">
    <source>
        <dbReference type="Google" id="ProtNLM"/>
    </source>
</evidence>
<dbReference type="EMBL" id="FOCQ01000003">
    <property type="protein sequence ID" value="SEM89082.1"/>
    <property type="molecule type" value="Genomic_DNA"/>
</dbReference>
<reference evidence="1 2" key="1">
    <citation type="submission" date="2016-10" db="EMBL/GenBank/DDBJ databases">
        <authorList>
            <person name="de Groot N.N."/>
        </authorList>
    </citation>
    <scope>NUCLEOTIDE SEQUENCE [LARGE SCALE GENOMIC DNA]</scope>
    <source>
        <strain evidence="1 2">DSM 46701</strain>
    </source>
</reference>
<keyword evidence="2" id="KW-1185">Reference proteome</keyword>
<dbReference type="OrthoDB" id="9804235at2"/>
<name>A0A1H8C271_9BACL</name>
<gene>
    <name evidence="1" type="ORF">SAMN05444955_10324</name>
</gene>
<dbReference type="Gene3D" id="3.10.180.10">
    <property type="entry name" value="2,3-Dihydroxybiphenyl 1,2-Dioxygenase, domain 1"/>
    <property type="match status" value="1"/>
</dbReference>
<accession>A0A1H8C271</accession>
<proteinExistence type="predicted"/>
<sequence length="107" mass="11905">MDRAIHYFYQAGGPEEPEHLSHSLFGSSLQTEECWMGKIGSCHKRFEQPDTSIRSIEVQSLEEAAEKIRQCGGRLIVPRVEIPDIGVLAYCLDGDGNLLGILERTSS</sequence>
<dbReference type="AlphaFoldDB" id="A0A1H8C271"/>